<evidence type="ECO:0000256" key="1">
    <source>
        <dbReference type="ARBA" id="ARBA00004141"/>
    </source>
</evidence>
<name>W0RMS3_9BACT</name>
<evidence type="ECO:0000313" key="9">
    <source>
        <dbReference type="Proteomes" id="UP000019151"/>
    </source>
</evidence>
<evidence type="ECO:0000256" key="3">
    <source>
        <dbReference type="ARBA" id="ARBA00022692"/>
    </source>
</evidence>
<dbReference type="RefSeq" id="WP_104022973.1">
    <property type="nucleotide sequence ID" value="NZ_CP007128.1"/>
</dbReference>
<comment type="subcellular location">
    <subcellularLocation>
        <location evidence="1">Membrane</location>
        <topology evidence="1">Multi-pass membrane protein</topology>
    </subcellularLocation>
</comment>
<dbReference type="InterPro" id="IPR050638">
    <property type="entry name" value="AA-Vitamin_Transporters"/>
</dbReference>
<dbReference type="EMBL" id="CP007128">
    <property type="protein sequence ID" value="AHG92081.1"/>
    <property type="molecule type" value="Genomic_DNA"/>
</dbReference>
<feature type="transmembrane region" description="Helical" evidence="6">
    <location>
        <begin position="280"/>
        <end position="298"/>
    </location>
</feature>
<dbReference type="Pfam" id="PF00892">
    <property type="entry name" value="EamA"/>
    <property type="match status" value="2"/>
</dbReference>
<gene>
    <name evidence="8" type="ORF">J421_4544</name>
</gene>
<dbReference type="InterPro" id="IPR037185">
    <property type="entry name" value="EmrE-like"/>
</dbReference>
<dbReference type="AlphaFoldDB" id="W0RMS3"/>
<evidence type="ECO:0000256" key="5">
    <source>
        <dbReference type="ARBA" id="ARBA00023136"/>
    </source>
</evidence>
<feature type="transmembrane region" description="Helical" evidence="6">
    <location>
        <begin position="99"/>
        <end position="116"/>
    </location>
</feature>
<evidence type="ECO:0000259" key="7">
    <source>
        <dbReference type="Pfam" id="PF00892"/>
    </source>
</evidence>
<evidence type="ECO:0000256" key="2">
    <source>
        <dbReference type="ARBA" id="ARBA00007362"/>
    </source>
</evidence>
<feature type="transmembrane region" description="Helical" evidence="6">
    <location>
        <begin position="253"/>
        <end position="274"/>
    </location>
</feature>
<feature type="domain" description="EamA" evidence="7">
    <location>
        <begin position="160"/>
        <end position="297"/>
    </location>
</feature>
<feature type="transmembrane region" description="Helical" evidence="6">
    <location>
        <begin position="227"/>
        <end position="246"/>
    </location>
</feature>
<dbReference type="SUPFAM" id="SSF103481">
    <property type="entry name" value="Multidrug resistance efflux transporter EmrE"/>
    <property type="match status" value="2"/>
</dbReference>
<keyword evidence="9" id="KW-1185">Reference proteome</keyword>
<evidence type="ECO:0000313" key="8">
    <source>
        <dbReference type="EMBL" id="AHG92081.1"/>
    </source>
</evidence>
<keyword evidence="5 6" id="KW-0472">Membrane</keyword>
<accession>W0RMS3</accession>
<dbReference type="GO" id="GO:0016020">
    <property type="term" value="C:membrane"/>
    <property type="evidence" value="ECO:0007669"/>
    <property type="project" value="UniProtKB-SubCell"/>
</dbReference>
<dbReference type="FunCoup" id="W0RMS3">
    <property type="interactions" value="518"/>
</dbReference>
<feature type="domain" description="EamA" evidence="7">
    <location>
        <begin position="16"/>
        <end position="144"/>
    </location>
</feature>
<dbReference type="InParanoid" id="W0RMS3"/>
<keyword evidence="4 6" id="KW-1133">Transmembrane helix</keyword>
<evidence type="ECO:0000256" key="4">
    <source>
        <dbReference type="ARBA" id="ARBA00022989"/>
    </source>
</evidence>
<dbReference type="PANTHER" id="PTHR32322:SF2">
    <property type="entry name" value="EAMA DOMAIN-CONTAINING PROTEIN"/>
    <property type="match status" value="1"/>
</dbReference>
<comment type="similarity">
    <text evidence="2">Belongs to the EamA transporter family.</text>
</comment>
<feature type="transmembrane region" description="Helical" evidence="6">
    <location>
        <begin position="41"/>
        <end position="59"/>
    </location>
</feature>
<dbReference type="OrthoDB" id="9812547at2"/>
<dbReference type="InterPro" id="IPR000620">
    <property type="entry name" value="EamA_dom"/>
</dbReference>
<dbReference type="eggNOG" id="COG0697">
    <property type="taxonomic scope" value="Bacteria"/>
</dbReference>
<feature type="transmembrane region" description="Helical" evidence="6">
    <location>
        <begin position="159"/>
        <end position="179"/>
    </location>
</feature>
<dbReference type="Proteomes" id="UP000019151">
    <property type="component" value="Chromosome"/>
</dbReference>
<proteinExistence type="inferred from homology"/>
<reference evidence="8 9" key="1">
    <citation type="journal article" date="2014" name="Genome Announc.">
        <title>Genome Sequence and Methylome of Soil Bacterium Gemmatirosa kalamazoonensis KBS708T, a Member of the Rarely Cultivated Gemmatimonadetes Phylum.</title>
        <authorList>
            <person name="Debruyn J.M."/>
            <person name="Radosevich M."/>
            <person name="Wommack K.E."/>
            <person name="Polson S.W."/>
            <person name="Hauser L.J."/>
            <person name="Fawaz M.N."/>
            <person name="Korlach J."/>
            <person name="Tsai Y.C."/>
        </authorList>
    </citation>
    <scope>NUCLEOTIDE SEQUENCE [LARGE SCALE GENOMIC DNA]</scope>
    <source>
        <strain evidence="8 9">KBS708</strain>
    </source>
</reference>
<dbReference type="PANTHER" id="PTHR32322">
    <property type="entry name" value="INNER MEMBRANE TRANSPORTER"/>
    <property type="match status" value="1"/>
</dbReference>
<sequence>MPDTTARAPRSHVIAALAAVYVVWGSTYLAIRYAIVSLPPFLMGGTRFAAAGAGMYLVLRRGGAPRPTAREWWWSAVAGVLLLGIGNGSVAWAEQRVPSGTAALIVATVALWIVMLDWLRPGGRRPPALVLGGVLLGLVGVATLVGPKGFSAGGSRVDLVGALVLVGASLAWAIGSLLARGRMPRPMLLGAAMQMVCGGVWLLLFGLAIGEGARLNLDAVGGRSLLALGYLVVFGSLVGYSAYIWLVGHVAPALATTYAYVNPVLAVLLGWAIAGEPLDARIAVAAATIVGAVALVSIGQARKARGA</sequence>
<evidence type="ECO:0000256" key="6">
    <source>
        <dbReference type="SAM" id="Phobius"/>
    </source>
</evidence>
<dbReference type="HOGENOM" id="CLU_033863_5_1_0"/>
<feature type="transmembrane region" description="Helical" evidence="6">
    <location>
        <begin position="186"/>
        <end position="207"/>
    </location>
</feature>
<dbReference type="KEGG" id="gba:J421_4544"/>
<organism evidence="8 9">
    <name type="scientific">Gemmatirosa kalamazoonensis</name>
    <dbReference type="NCBI Taxonomy" id="861299"/>
    <lineage>
        <taxon>Bacteria</taxon>
        <taxon>Pseudomonadati</taxon>
        <taxon>Gemmatimonadota</taxon>
        <taxon>Gemmatimonadia</taxon>
        <taxon>Gemmatimonadales</taxon>
        <taxon>Gemmatimonadaceae</taxon>
        <taxon>Gemmatirosa</taxon>
    </lineage>
</organism>
<feature type="transmembrane region" description="Helical" evidence="6">
    <location>
        <begin position="71"/>
        <end position="93"/>
    </location>
</feature>
<keyword evidence="3 6" id="KW-0812">Transmembrane</keyword>
<feature type="transmembrane region" description="Helical" evidence="6">
    <location>
        <begin position="12"/>
        <end position="35"/>
    </location>
</feature>
<feature type="transmembrane region" description="Helical" evidence="6">
    <location>
        <begin position="128"/>
        <end position="147"/>
    </location>
</feature>
<protein>
    <recommendedName>
        <fullName evidence="7">EamA domain-containing protein</fullName>
    </recommendedName>
</protein>
<dbReference type="PATRIC" id="fig|861299.3.peg.4600"/>